<name>A0A067Q6F1_9AGAM</name>
<dbReference type="EMBL" id="KL197711">
    <property type="protein sequence ID" value="KDQ62628.1"/>
    <property type="molecule type" value="Genomic_DNA"/>
</dbReference>
<gene>
    <name evidence="1" type="ORF">JAAARDRAFT_30540</name>
</gene>
<dbReference type="PANTHER" id="PTHR16079">
    <property type="entry name" value="UBIQUITIN LIGASE PROTEIN CHFR"/>
    <property type="match status" value="1"/>
</dbReference>
<evidence type="ECO:0000313" key="2">
    <source>
        <dbReference type="Proteomes" id="UP000027265"/>
    </source>
</evidence>
<dbReference type="Proteomes" id="UP000027265">
    <property type="component" value="Unassembled WGS sequence"/>
</dbReference>
<dbReference type="GO" id="GO:0004842">
    <property type="term" value="F:ubiquitin-protein transferase activity"/>
    <property type="evidence" value="ECO:0007669"/>
    <property type="project" value="TreeGrafter"/>
</dbReference>
<reference evidence="2" key="1">
    <citation type="journal article" date="2014" name="Proc. Natl. Acad. Sci. U.S.A.">
        <title>Extensive sampling of basidiomycete genomes demonstrates inadequacy of the white-rot/brown-rot paradigm for wood decay fungi.</title>
        <authorList>
            <person name="Riley R."/>
            <person name="Salamov A.A."/>
            <person name="Brown D.W."/>
            <person name="Nagy L.G."/>
            <person name="Floudas D."/>
            <person name="Held B.W."/>
            <person name="Levasseur A."/>
            <person name="Lombard V."/>
            <person name="Morin E."/>
            <person name="Otillar R."/>
            <person name="Lindquist E.A."/>
            <person name="Sun H."/>
            <person name="LaButti K.M."/>
            <person name="Schmutz J."/>
            <person name="Jabbour D."/>
            <person name="Luo H."/>
            <person name="Baker S.E."/>
            <person name="Pisabarro A.G."/>
            <person name="Walton J.D."/>
            <person name="Blanchette R.A."/>
            <person name="Henrissat B."/>
            <person name="Martin F."/>
            <person name="Cullen D."/>
            <person name="Hibbett D.S."/>
            <person name="Grigoriev I.V."/>
        </authorList>
    </citation>
    <scope>NUCLEOTIDE SEQUENCE [LARGE SCALE GENOMIC DNA]</scope>
    <source>
        <strain evidence="2">MUCL 33604</strain>
    </source>
</reference>
<accession>A0A067Q6F1</accession>
<dbReference type="HOGENOM" id="CLU_604185_0_0_1"/>
<dbReference type="GO" id="GO:0005634">
    <property type="term" value="C:nucleus"/>
    <property type="evidence" value="ECO:0007669"/>
    <property type="project" value="TreeGrafter"/>
</dbReference>
<protein>
    <submittedName>
        <fullName evidence="1">Uncharacterized protein</fullName>
    </submittedName>
</protein>
<dbReference type="PANTHER" id="PTHR16079:SF4">
    <property type="entry name" value="E3 UBIQUITIN-PROTEIN LIGASE CHFR"/>
    <property type="match status" value="1"/>
</dbReference>
<dbReference type="GO" id="GO:0006511">
    <property type="term" value="P:ubiquitin-dependent protein catabolic process"/>
    <property type="evidence" value="ECO:0007669"/>
    <property type="project" value="TreeGrafter"/>
</dbReference>
<dbReference type="InParanoid" id="A0A067Q6F1"/>
<dbReference type="AlphaFoldDB" id="A0A067Q6F1"/>
<dbReference type="OrthoDB" id="2745518at2759"/>
<organism evidence="1 2">
    <name type="scientific">Jaapia argillacea MUCL 33604</name>
    <dbReference type="NCBI Taxonomy" id="933084"/>
    <lineage>
        <taxon>Eukaryota</taxon>
        <taxon>Fungi</taxon>
        <taxon>Dikarya</taxon>
        <taxon>Basidiomycota</taxon>
        <taxon>Agaricomycotina</taxon>
        <taxon>Agaricomycetes</taxon>
        <taxon>Agaricomycetidae</taxon>
        <taxon>Jaapiales</taxon>
        <taxon>Jaapiaceae</taxon>
        <taxon>Jaapia</taxon>
    </lineage>
</organism>
<proteinExistence type="predicted"/>
<sequence>MIRSYTSFPLDDDLVDRILTLLPDFSSLRSAIRISKAVHQVFQRRPNSIIRAVAENLVGPSLPQALRVARLQQHSIAKDKRGDFTLDELPAEEIVQNVVLTSTDAQLLAKNAPVVHDLEDLYSWRNKDRTSKVSKLSEHESVPFHRAIYRFWAYQVIFGNQLPEEYDDEDEEDFHDDDYDELYETNHEKRVSFIKSIPDPEHCEFLRGVKFLGETLAWVETATGLHPNLTFEQYAMSFGPKVVLDSYRTGGTTFDTLRNGRRVLFIWQTLPEVLGVNYVDWMLAPEGQVPFVTQVNGAADKCQRCDAVKGVELWNISNFSHLKGMAYVGSTIAADLPGRLSENVYECRSLHACVKKRAFSWEIMMHQMFNAAEGWNENDWLCIDCISAFRKEHLMGWWVNRKLAGGSLLLEDCWYGYNCRTQVHKEAHASKLNHLCAPTRGDA</sequence>
<dbReference type="STRING" id="933084.A0A067Q6F1"/>
<keyword evidence="2" id="KW-1185">Reference proteome</keyword>
<evidence type="ECO:0000313" key="1">
    <source>
        <dbReference type="EMBL" id="KDQ62628.1"/>
    </source>
</evidence>
<dbReference type="InterPro" id="IPR052256">
    <property type="entry name" value="E3_ubiquitin-ligase_CHFR"/>
</dbReference>
<dbReference type="GO" id="GO:0016567">
    <property type="term" value="P:protein ubiquitination"/>
    <property type="evidence" value="ECO:0007669"/>
    <property type="project" value="TreeGrafter"/>
</dbReference>